<dbReference type="GO" id="GO:0036265">
    <property type="term" value="P:RNA (guanine-N7)-methylation"/>
    <property type="evidence" value="ECO:0007669"/>
    <property type="project" value="InterPro"/>
</dbReference>
<gene>
    <name evidence="8" type="ORF">KIN20_020089</name>
</gene>
<dbReference type="GO" id="GO:0005829">
    <property type="term" value="C:cytosol"/>
    <property type="evidence" value="ECO:0007669"/>
    <property type="project" value="TreeGrafter"/>
</dbReference>
<evidence type="ECO:0000256" key="6">
    <source>
        <dbReference type="ARBA" id="ARBA00093337"/>
    </source>
</evidence>
<dbReference type="Proteomes" id="UP001196413">
    <property type="component" value="Unassembled WGS sequence"/>
</dbReference>
<dbReference type="InterPro" id="IPR028884">
    <property type="entry name" value="Trm82"/>
</dbReference>
<keyword evidence="5" id="KW-0539">Nucleus</keyword>
<accession>A0AAD5QTC3</accession>
<evidence type="ECO:0000256" key="3">
    <source>
        <dbReference type="ARBA" id="ARBA00022694"/>
    </source>
</evidence>
<evidence type="ECO:0000256" key="4">
    <source>
        <dbReference type="ARBA" id="ARBA00022737"/>
    </source>
</evidence>
<dbReference type="GO" id="GO:0006400">
    <property type="term" value="P:tRNA modification"/>
    <property type="evidence" value="ECO:0007669"/>
    <property type="project" value="TreeGrafter"/>
</dbReference>
<keyword evidence="4" id="KW-0677">Repeat</keyword>
<comment type="subcellular location">
    <subcellularLocation>
        <location evidence="1">Nucleus</location>
    </subcellularLocation>
</comment>
<dbReference type="Gene3D" id="2.130.10.10">
    <property type="entry name" value="YVTN repeat-like/Quinoprotein amine dehydrogenase"/>
    <property type="match status" value="1"/>
</dbReference>
<dbReference type="AlphaFoldDB" id="A0AAD5QTC3"/>
<comment type="function">
    <text evidence="6">Required for the Mettl1-dependent formation of N(7)-methylguanine at position 46 (m7G46) in tRNA. In the Mettl1-wuho methyltransferase complex, it is required to stabilize and induce conformational changes of the catalytic subunit. Required for binding of nanos mRNA and repression of translation by the mei-P26-bgcn-bam-sxl complex. May cooperate with mei-P26 and nanos to derepress the BMP signaling pathway. May cooperate with mei-P26 to suppress expression of a subset of microRNAs. May cooperate with mei-P26 to regulate bam expression levels in germline cells during gametogenesis. Required to promote mitosis to meiosis transition during gametogenesis. May regulate germline cell division in part by regulating ribosome biogenesis.</text>
</comment>
<dbReference type="SUPFAM" id="SSF50978">
    <property type="entry name" value="WD40 repeat-like"/>
    <property type="match status" value="1"/>
</dbReference>
<organism evidence="8 9">
    <name type="scientific">Parelaphostrongylus tenuis</name>
    <name type="common">Meningeal worm</name>
    <dbReference type="NCBI Taxonomy" id="148309"/>
    <lineage>
        <taxon>Eukaryota</taxon>
        <taxon>Metazoa</taxon>
        <taxon>Ecdysozoa</taxon>
        <taxon>Nematoda</taxon>
        <taxon>Chromadorea</taxon>
        <taxon>Rhabditida</taxon>
        <taxon>Rhabditina</taxon>
        <taxon>Rhabditomorpha</taxon>
        <taxon>Strongyloidea</taxon>
        <taxon>Metastrongylidae</taxon>
        <taxon>Parelaphostrongylus</taxon>
    </lineage>
</organism>
<dbReference type="EMBL" id="JAHQIW010004047">
    <property type="protein sequence ID" value="KAJ1360955.1"/>
    <property type="molecule type" value="Genomic_DNA"/>
</dbReference>
<protein>
    <recommendedName>
        <fullName evidence="10">WD repeat-containing protein 4 homolog</fullName>
    </recommendedName>
</protein>
<evidence type="ECO:0000256" key="2">
    <source>
        <dbReference type="ARBA" id="ARBA00022574"/>
    </source>
</evidence>
<dbReference type="InterPro" id="IPR015943">
    <property type="entry name" value="WD40/YVTN_repeat-like_dom_sf"/>
</dbReference>
<evidence type="ECO:0008006" key="10">
    <source>
        <dbReference type="Google" id="ProtNLM"/>
    </source>
</evidence>
<sequence length="273" mass="29895">MATVHKLDGGLLICASSSVFLAKYSHDRLSIDRSFNTKGVLKSLLSTKELADGDVKQPSTATTDDVDVQILCSNVSNCGSLLALGTSEKVLIILEAHTLTMRRGFRVPKAPTSVTFDKDDAHVVVGDRAGHVRRYSIKASENCGYTDMNGEESISHDGNFLLAADRDEKIRVSRYPQTYVIQSYCLGHSAYVSSLALLGNRLFSSGGDSIVIEWELECGKVVTRSEKLDELPVRRILAFEQDKTLFVVAAAGPTLHILDEHLQSVSSINHLRQ</sequence>
<evidence type="ECO:0000256" key="7">
    <source>
        <dbReference type="ARBA" id="ARBA00093542"/>
    </source>
</evidence>
<dbReference type="GO" id="GO:0043527">
    <property type="term" value="C:tRNA methyltransferase complex"/>
    <property type="evidence" value="ECO:0007669"/>
    <property type="project" value="TreeGrafter"/>
</dbReference>
<dbReference type="SMART" id="SM00320">
    <property type="entry name" value="WD40"/>
    <property type="match status" value="2"/>
</dbReference>
<evidence type="ECO:0000256" key="1">
    <source>
        <dbReference type="ARBA" id="ARBA00004123"/>
    </source>
</evidence>
<comment type="subunit">
    <text evidence="7">Forms a heterodimer with the catalytic subunit Mettl1. Interacts with mei-P26 and weakly interacts with bgcn; required for the function or formation of the mei-P26-bgcn-bam-sxl complex. Interacts with nanos; may be involved in mei-P26-dependent derepression of the BMP signaling pathway. Interacts with Myc; the interaction may be mediated by mei-P26 and may be involved in the regulation of ribosome biogenesis.</text>
</comment>
<dbReference type="InterPro" id="IPR036322">
    <property type="entry name" value="WD40_repeat_dom_sf"/>
</dbReference>
<dbReference type="GO" id="GO:0005634">
    <property type="term" value="C:nucleus"/>
    <property type="evidence" value="ECO:0007669"/>
    <property type="project" value="UniProtKB-SubCell"/>
</dbReference>
<keyword evidence="9" id="KW-1185">Reference proteome</keyword>
<name>A0AAD5QTC3_PARTN</name>
<dbReference type="PANTHER" id="PTHR16288:SF0">
    <property type="entry name" value="TRNA (GUANINE-N(7)-)-METHYLTRANSFERASE NON-CATALYTIC SUBUNIT WDR4"/>
    <property type="match status" value="1"/>
</dbReference>
<evidence type="ECO:0000256" key="5">
    <source>
        <dbReference type="ARBA" id="ARBA00023242"/>
    </source>
</evidence>
<evidence type="ECO:0000313" key="9">
    <source>
        <dbReference type="Proteomes" id="UP001196413"/>
    </source>
</evidence>
<keyword evidence="2" id="KW-0853">WD repeat</keyword>
<reference evidence="8" key="1">
    <citation type="submission" date="2021-06" db="EMBL/GenBank/DDBJ databases">
        <title>Parelaphostrongylus tenuis whole genome reference sequence.</title>
        <authorList>
            <person name="Garwood T.J."/>
            <person name="Larsen P.A."/>
            <person name="Fountain-Jones N.M."/>
            <person name="Garbe J.R."/>
            <person name="Macchietto M.G."/>
            <person name="Kania S.A."/>
            <person name="Gerhold R.W."/>
            <person name="Richards J.E."/>
            <person name="Wolf T.M."/>
        </authorList>
    </citation>
    <scope>NUCLEOTIDE SEQUENCE</scope>
    <source>
        <strain evidence="8">MNPRO001-30</strain>
        <tissue evidence="8">Meninges</tissue>
    </source>
</reference>
<dbReference type="PANTHER" id="PTHR16288">
    <property type="entry name" value="WD40 REPEAT PROTEIN 4"/>
    <property type="match status" value="1"/>
</dbReference>
<keyword evidence="3" id="KW-0819">tRNA processing</keyword>
<dbReference type="InterPro" id="IPR001680">
    <property type="entry name" value="WD40_rpt"/>
</dbReference>
<evidence type="ECO:0000313" key="8">
    <source>
        <dbReference type="EMBL" id="KAJ1360955.1"/>
    </source>
</evidence>
<proteinExistence type="predicted"/>
<comment type="caution">
    <text evidence="8">The sequence shown here is derived from an EMBL/GenBank/DDBJ whole genome shotgun (WGS) entry which is preliminary data.</text>
</comment>